<evidence type="ECO:0000256" key="6">
    <source>
        <dbReference type="SAM" id="Phobius"/>
    </source>
</evidence>
<dbReference type="Proteomes" id="UP000254051">
    <property type="component" value="Unassembled WGS sequence"/>
</dbReference>
<evidence type="ECO:0000256" key="3">
    <source>
        <dbReference type="ARBA" id="ARBA00022692"/>
    </source>
</evidence>
<feature type="transmembrane region" description="Helical" evidence="6">
    <location>
        <begin position="103"/>
        <end position="124"/>
    </location>
</feature>
<protein>
    <submittedName>
        <fullName evidence="7">Methyl-galactoside transport system permease protein/inositol transport system permease protein</fullName>
    </submittedName>
</protein>
<evidence type="ECO:0000256" key="1">
    <source>
        <dbReference type="ARBA" id="ARBA00004651"/>
    </source>
</evidence>
<proteinExistence type="predicted"/>
<dbReference type="RefSeq" id="WP_242992340.1">
    <property type="nucleotide sequence ID" value="NZ_QGDS01000005.1"/>
</dbReference>
<evidence type="ECO:0000256" key="4">
    <source>
        <dbReference type="ARBA" id="ARBA00022989"/>
    </source>
</evidence>
<evidence type="ECO:0000313" key="8">
    <source>
        <dbReference type="Proteomes" id="UP000254051"/>
    </source>
</evidence>
<feature type="transmembrane region" description="Helical" evidence="6">
    <location>
        <begin position="50"/>
        <end position="83"/>
    </location>
</feature>
<feature type="transmembrane region" description="Helical" evidence="6">
    <location>
        <begin position="12"/>
        <end position="30"/>
    </location>
</feature>
<feature type="transmembrane region" description="Helical" evidence="6">
    <location>
        <begin position="222"/>
        <end position="239"/>
    </location>
</feature>
<dbReference type="EMBL" id="UHJJ01000005">
    <property type="protein sequence ID" value="SUQ14241.1"/>
    <property type="molecule type" value="Genomic_DNA"/>
</dbReference>
<dbReference type="PANTHER" id="PTHR32196">
    <property type="entry name" value="ABC TRANSPORTER PERMEASE PROTEIN YPHD-RELATED-RELATED"/>
    <property type="match status" value="1"/>
</dbReference>
<keyword evidence="3 6" id="KW-0812">Transmembrane</keyword>
<dbReference type="InterPro" id="IPR001851">
    <property type="entry name" value="ABC_transp_permease"/>
</dbReference>
<dbReference type="CDD" id="cd06579">
    <property type="entry name" value="TM_PBP1_transp_AraH_like"/>
    <property type="match status" value="1"/>
</dbReference>
<evidence type="ECO:0000256" key="2">
    <source>
        <dbReference type="ARBA" id="ARBA00022475"/>
    </source>
</evidence>
<dbReference type="Pfam" id="PF02653">
    <property type="entry name" value="BPD_transp_2"/>
    <property type="match status" value="1"/>
</dbReference>
<dbReference type="GO" id="GO:0022857">
    <property type="term" value="F:transmembrane transporter activity"/>
    <property type="evidence" value="ECO:0007669"/>
    <property type="project" value="InterPro"/>
</dbReference>
<sequence>MSIQRKKFLSDNMIWLVLIALVIIMSIANRNFATVSNLTTLLTGEAIKGIMAFGVAFAILTKGIDLSLGAVAALVGAVSGALVQPTDFAMRTLSSGARLPAPAAILIGLLLGAAIGGCIGAIIAYTEIPAFIATLGAQLICRAAAKMFSNRPVSKLSDDYRFLGSGRVLGIPMIVIVFIIIAVISWFILVHTRFGKSLYAIGANSQAARVAGINVNANLIKVYVWCSLMAALGGVLLAGRSGSSDPSTSGLNYELDAIAAATVGGTSHTGGVCSVTGVIAGILILGVINNGLVLMGVDDNMTNILKGIIIIGSVVLDMRKNIKKV</sequence>
<comment type="subcellular location">
    <subcellularLocation>
        <location evidence="1">Cell membrane</location>
        <topology evidence="1">Multi-pass membrane protein</topology>
    </subcellularLocation>
</comment>
<keyword evidence="2" id="KW-1003">Cell membrane</keyword>
<organism evidence="7 8">
    <name type="scientific">Faecalicatena contorta</name>
    <dbReference type="NCBI Taxonomy" id="39482"/>
    <lineage>
        <taxon>Bacteria</taxon>
        <taxon>Bacillati</taxon>
        <taxon>Bacillota</taxon>
        <taxon>Clostridia</taxon>
        <taxon>Lachnospirales</taxon>
        <taxon>Lachnospiraceae</taxon>
        <taxon>Faecalicatena</taxon>
    </lineage>
</organism>
<dbReference type="AlphaFoldDB" id="A0A315ZZ25"/>
<evidence type="ECO:0000313" key="7">
    <source>
        <dbReference type="EMBL" id="SUQ14241.1"/>
    </source>
</evidence>
<keyword evidence="5 6" id="KW-0472">Membrane</keyword>
<feature type="transmembrane region" description="Helical" evidence="6">
    <location>
        <begin position="272"/>
        <end position="295"/>
    </location>
</feature>
<keyword evidence="4 6" id="KW-1133">Transmembrane helix</keyword>
<accession>A0A315ZZ25</accession>
<gene>
    <name evidence="7" type="ORF">SAMN05216529_105216</name>
</gene>
<dbReference type="GO" id="GO:0005886">
    <property type="term" value="C:plasma membrane"/>
    <property type="evidence" value="ECO:0007669"/>
    <property type="project" value="UniProtKB-SubCell"/>
</dbReference>
<reference evidence="8" key="1">
    <citation type="submission" date="2017-07" db="EMBL/GenBank/DDBJ databases">
        <authorList>
            <person name="Varghese N."/>
            <person name="Submissions S."/>
        </authorList>
    </citation>
    <scope>NUCLEOTIDE SEQUENCE [LARGE SCALE GENOMIC DNA]</scope>
    <source>
        <strain evidence="8">NLAE-zl-C134</strain>
    </source>
</reference>
<feature type="transmembrane region" description="Helical" evidence="6">
    <location>
        <begin position="168"/>
        <end position="189"/>
    </location>
</feature>
<keyword evidence="8" id="KW-1185">Reference proteome</keyword>
<evidence type="ECO:0000256" key="5">
    <source>
        <dbReference type="ARBA" id="ARBA00023136"/>
    </source>
</evidence>
<name>A0A315ZZ25_9FIRM</name>